<evidence type="ECO:0008006" key="4">
    <source>
        <dbReference type="Google" id="ProtNLM"/>
    </source>
</evidence>
<dbReference type="InterPro" id="IPR004861">
    <property type="entry name" value="Siw14-like"/>
</dbReference>
<dbReference type="PANTHER" id="PTHR31126">
    <property type="entry name" value="TYROSINE-PROTEIN PHOSPHATASE"/>
    <property type="match status" value="1"/>
</dbReference>
<sequence>MSASWLPAPLIPPFRFGTVEPEVYRGAYPKQRNLRYLKRLKLKTILSLVPDEPDEVFQEFCREQRIRPIHLSVDKVKDNVPLTYNRAVEAVQIIIDPDNLPIYVHCLDGAVVTGLVVCCLRKLQTWNISSAMGEFFRFLRGGVISSEESVFVEKFGSEIEISKPIPPWLWEGQITFKKHPTLKLNFTIPPSEAGAGSASSSSQGGTGTGAGAGNLISTSSSPSMSGSQHGGTALVFPGQGDNSQQLGGSGGQLVNSSSGNNISSLGSTGSTTTGAGGARGSNNSNAVASAAPASGSGLMNHASRSSAKGASRDRPGVSKSNIRTDLQGQSTFGPRPSSIATPVTASQAQVRGKRGPVGTQGSIVGGGAAGAVGGGDHGLTESSGLGARTNATAVGAEGSSGVGAGGFDANGQQPKSAVISITHEQGDRDQNSGTPTGKESDSTTKETNTNSTNTGSSNNTQERTSGTKNSPASTPTAVVVPEVVDEYYEVSMTLKALALEGADF</sequence>
<reference evidence="2" key="1">
    <citation type="journal article" date="2020" name="Fungal Divers.">
        <title>Resolving the Mortierellaceae phylogeny through synthesis of multi-gene phylogenetics and phylogenomics.</title>
        <authorList>
            <person name="Vandepol N."/>
            <person name="Liber J."/>
            <person name="Desiro A."/>
            <person name="Na H."/>
            <person name="Kennedy M."/>
            <person name="Barry K."/>
            <person name="Grigoriev I.V."/>
            <person name="Miller A.N."/>
            <person name="O'Donnell K."/>
            <person name="Stajich J.E."/>
            <person name="Bonito G."/>
        </authorList>
    </citation>
    <scope>NUCLEOTIDE SEQUENCE</scope>
    <source>
        <strain evidence="2">NRRL 2591</strain>
    </source>
</reference>
<dbReference type="CDD" id="cd17663">
    <property type="entry name" value="PFA-DSP_Oca6"/>
    <property type="match status" value="1"/>
</dbReference>
<feature type="compositionally biased region" description="Low complexity" evidence="1">
    <location>
        <begin position="217"/>
        <end position="227"/>
    </location>
</feature>
<keyword evidence="3" id="KW-1185">Reference proteome</keyword>
<evidence type="ECO:0000313" key="3">
    <source>
        <dbReference type="Proteomes" id="UP000723463"/>
    </source>
</evidence>
<feature type="region of interest" description="Disordered" evidence="1">
    <location>
        <begin position="192"/>
        <end position="362"/>
    </location>
</feature>
<dbReference type="Pfam" id="PF03162">
    <property type="entry name" value="Y_phosphatase2"/>
    <property type="match status" value="1"/>
</dbReference>
<dbReference type="PANTHER" id="PTHR31126:SF14">
    <property type="entry name" value="TYROSINE-PROTEIN PHOSPHATASE OCA6-RELATED"/>
    <property type="match status" value="1"/>
</dbReference>
<dbReference type="FunFam" id="3.90.190.10:FF:000084">
    <property type="entry name" value="Tyrosine phospatase-like protein"/>
    <property type="match status" value="1"/>
</dbReference>
<feature type="region of interest" description="Disordered" evidence="1">
    <location>
        <begin position="423"/>
        <end position="477"/>
    </location>
</feature>
<gene>
    <name evidence="2" type="ORF">EC957_001236</name>
</gene>
<dbReference type="Gene3D" id="3.90.190.10">
    <property type="entry name" value="Protein tyrosine phosphatase superfamily"/>
    <property type="match status" value="1"/>
</dbReference>
<organism evidence="2 3">
    <name type="scientific">Mortierella hygrophila</name>
    <dbReference type="NCBI Taxonomy" id="979708"/>
    <lineage>
        <taxon>Eukaryota</taxon>
        <taxon>Fungi</taxon>
        <taxon>Fungi incertae sedis</taxon>
        <taxon>Mucoromycota</taxon>
        <taxon>Mortierellomycotina</taxon>
        <taxon>Mortierellomycetes</taxon>
        <taxon>Mortierellales</taxon>
        <taxon>Mortierellaceae</taxon>
        <taxon>Mortierella</taxon>
    </lineage>
</organism>
<dbReference type="AlphaFoldDB" id="A0A9P6F658"/>
<dbReference type="EMBL" id="JAAAXW010000120">
    <property type="protein sequence ID" value="KAF9543174.1"/>
    <property type="molecule type" value="Genomic_DNA"/>
</dbReference>
<dbReference type="SUPFAM" id="SSF52799">
    <property type="entry name" value="(Phosphotyrosine protein) phosphatases II"/>
    <property type="match status" value="1"/>
</dbReference>
<protein>
    <recommendedName>
        <fullName evidence="4">Protein-tyrosine-phosphatase</fullName>
    </recommendedName>
</protein>
<feature type="compositionally biased region" description="Low complexity" evidence="1">
    <location>
        <begin position="445"/>
        <end position="460"/>
    </location>
</feature>
<accession>A0A9P6F658</accession>
<dbReference type="Proteomes" id="UP000723463">
    <property type="component" value="Unassembled WGS sequence"/>
</dbReference>
<proteinExistence type="predicted"/>
<evidence type="ECO:0000313" key="2">
    <source>
        <dbReference type="EMBL" id="KAF9543174.1"/>
    </source>
</evidence>
<feature type="compositionally biased region" description="Low complexity" evidence="1">
    <location>
        <begin position="280"/>
        <end position="297"/>
    </location>
</feature>
<dbReference type="GO" id="GO:0016791">
    <property type="term" value="F:phosphatase activity"/>
    <property type="evidence" value="ECO:0007669"/>
    <property type="project" value="TreeGrafter"/>
</dbReference>
<name>A0A9P6F658_9FUNG</name>
<feature type="compositionally biased region" description="Low complexity" evidence="1">
    <location>
        <begin position="193"/>
        <end position="203"/>
    </location>
</feature>
<feature type="compositionally biased region" description="Polar residues" evidence="1">
    <location>
        <begin position="318"/>
        <end position="349"/>
    </location>
</feature>
<feature type="compositionally biased region" description="Low complexity" evidence="1">
    <location>
        <begin position="238"/>
        <end position="273"/>
    </location>
</feature>
<evidence type="ECO:0000256" key="1">
    <source>
        <dbReference type="SAM" id="MobiDB-lite"/>
    </source>
</evidence>
<comment type="caution">
    <text evidence="2">The sequence shown here is derived from an EMBL/GenBank/DDBJ whole genome shotgun (WGS) entry which is preliminary data.</text>
</comment>
<dbReference type="InterPro" id="IPR029021">
    <property type="entry name" value="Prot-tyrosine_phosphatase-like"/>
</dbReference>